<reference evidence="2 3" key="1">
    <citation type="journal article" date="2018" name="Biotechnol. Biofuels">
        <title>Integrative visual omics of the white-rot fungus Polyporus brumalis exposes the biotechnological potential of its oxidative enzymes for delignifying raw plant biomass.</title>
        <authorList>
            <person name="Miyauchi S."/>
            <person name="Rancon A."/>
            <person name="Drula E."/>
            <person name="Hage H."/>
            <person name="Chaduli D."/>
            <person name="Favel A."/>
            <person name="Grisel S."/>
            <person name="Henrissat B."/>
            <person name="Herpoel-Gimbert I."/>
            <person name="Ruiz-Duenas F.J."/>
            <person name="Chevret D."/>
            <person name="Hainaut M."/>
            <person name="Lin J."/>
            <person name="Wang M."/>
            <person name="Pangilinan J."/>
            <person name="Lipzen A."/>
            <person name="Lesage-Meessen L."/>
            <person name="Navarro D."/>
            <person name="Riley R."/>
            <person name="Grigoriev I.V."/>
            <person name="Zhou S."/>
            <person name="Raouche S."/>
            <person name="Rosso M.N."/>
        </authorList>
    </citation>
    <scope>NUCLEOTIDE SEQUENCE [LARGE SCALE GENOMIC DNA]</scope>
    <source>
        <strain evidence="2 3">BRFM 1820</strain>
    </source>
</reference>
<feature type="region of interest" description="Disordered" evidence="1">
    <location>
        <begin position="1"/>
        <end position="22"/>
    </location>
</feature>
<evidence type="ECO:0000256" key="1">
    <source>
        <dbReference type="SAM" id="MobiDB-lite"/>
    </source>
</evidence>
<keyword evidence="3" id="KW-1185">Reference proteome</keyword>
<accession>A0A371CWT4</accession>
<dbReference type="EMBL" id="KZ857446">
    <property type="protein sequence ID" value="RDX44742.1"/>
    <property type="molecule type" value="Genomic_DNA"/>
</dbReference>
<sequence>MPALTLPDQSYGNGWGAPEPGDPWDLPTLIARGNGMIRLVDNEDTTRVNRLERLSLEFHVPCAGDDVEPETRCVRIEFPARRQAARPWRHGKPVEFELFQLQAPHEQGFLALHAMLSYFAASHCPSDDEIIQRQWHAFGRAVWDIVEDARFDEGDRVLEVAAWGRDNMPDEVFEHPWWWGRWDWYPPLPNEVEYMDEENVSEFEFGEGLDGLPVPEGTFPPPFWAAWEEDGVGPSTATSDRVDGEESQRAIPTFMRTASKVLANGDEAQVLAWWHRKLLVTSTAKFSSELLKEVEAEMSRSKGDVAGYEIGQ</sequence>
<dbReference type="OrthoDB" id="10413607at2759"/>
<name>A0A371CWT4_9APHY</name>
<proteinExistence type="predicted"/>
<evidence type="ECO:0000313" key="3">
    <source>
        <dbReference type="Proteomes" id="UP000256964"/>
    </source>
</evidence>
<organism evidence="2 3">
    <name type="scientific">Lentinus brumalis</name>
    <dbReference type="NCBI Taxonomy" id="2498619"/>
    <lineage>
        <taxon>Eukaryota</taxon>
        <taxon>Fungi</taxon>
        <taxon>Dikarya</taxon>
        <taxon>Basidiomycota</taxon>
        <taxon>Agaricomycotina</taxon>
        <taxon>Agaricomycetes</taxon>
        <taxon>Polyporales</taxon>
        <taxon>Polyporaceae</taxon>
        <taxon>Lentinus</taxon>
    </lineage>
</organism>
<dbReference type="Proteomes" id="UP000256964">
    <property type="component" value="Unassembled WGS sequence"/>
</dbReference>
<protein>
    <submittedName>
        <fullName evidence="2">Uncharacterized protein</fullName>
    </submittedName>
</protein>
<dbReference type="AlphaFoldDB" id="A0A371CWT4"/>
<evidence type="ECO:0000313" key="2">
    <source>
        <dbReference type="EMBL" id="RDX44742.1"/>
    </source>
</evidence>
<gene>
    <name evidence="2" type="ORF">OH76DRAFT_1421218</name>
</gene>